<evidence type="ECO:0000313" key="2">
    <source>
        <dbReference type="EMBL" id="KAE9400606.1"/>
    </source>
</evidence>
<organism evidence="2 3">
    <name type="scientific">Gymnopus androsaceus JB14</name>
    <dbReference type="NCBI Taxonomy" id="1447944"/>
    <lineage>
        <taxon>Eukaryota</taxon>
        <taxon>Fungi</taxon>
        <taxon>Dikarya</taxon>
        <taxon>Basidiomycota</taxon>
        <taxon>Agaricomycotina</taxon>
        <taxon>Agaricomycetes</taxon>
        <taxon>Agaricomycetidae</taxon>
        <taxon>Agaricales</taxon>
        <taxon>Marasmiineae</taxon>
        <taxon>Omphalotaceae</taxon>
        <taxon>Gymnopus</taxon>
    </lineage>
</organism>
<name>A0A6A4HR76_9AGAR</name>
<dbReference type="Proteomes" id="UP000799118">
    <property type="component" value="Unassembled WGS sequence"/>
</dbReference>
<evidence type="ECO:0000313" key="3">
    <source>
        <dbReference type="Proteomes" id="UP000799118"/>
    </source>
</evidence>
<dbReference type="PANTHER" id="PTHR47534">
    <property type="entry name" value="YALI0E05731P"/>
    <property type="match status" value="1"/>
</dbReference>
<dbReference type="OrthoDB" id="2898509at2759"/>
<dbReference type="PANTHER" id="PTHR47534:SF3">
    <property type="entry name" value="ALCOHOL DEHYDROGENASE-LIKE C-TERMINAL DOMAIN-CONTAINING PROTEIN"/>
    <property type="match status" value="1"/>
</dbReference>
<evidence type="ECO:0008006" key="4">
    <source>
        <dbReference type="Google" id="ProtNLM"/>
    </source>
</evidence>
<dbReference type="InterPro" id="IPR036291">
    <property type="entry name" value="NAD(P)-bd_dom_sf"/>
</dbReference>
<gene>
    <name evidence="2" type="ORF">BT96DRAFT_1097256</name>
</gene>
<keyword evidence="3" id="KW-1185">Reference proteome</keyword>
<evidence type="ECO:0000256" key="1">
    <source>
        <dbReference type="ARBA" id="ARBA00023002"/>
    </source>
</evidence>
<keyword evidence="1" id="KW-0560">Oxidoreductase</keyword>
<dbReference type="SUPFAM" id="SSF51735">
    <property type="entry name" value="NAD(P)-binding Rossmann-fold domains"/>
    <property type="match status" value="1"/>
</dbReference>
<accession>A0A6A4HR76</accession>
<reference evidence="2" key="1">
    <citation type="journal article" date="2019" name="Environ. Microbiol.">
        <title>Fungal ecological strategies reflected in gene transcription - a case study of two litter decomposers.</title>
        <authorList>
            <person name="Barbi F."/>
            <person name="Kohler A."/>
            <person name="Barry K."/>
            <person name="Baskaran P."/>
            <person name="Daum C."/>
            <person name="Fauchery L."/>
            <person name="Ihrmark K."/>
            <person name="Kuo A."/>
            <person name="LaButti K."/>
            <person name="Lipzen A."/>
            <person name="Morin E."/>
            <person name="Grigoriev I.V."/>
            <person name="Henrissat B."/>
            <person name="Lindahl B."/>
            <person name="Martin F."/>
        </authorList>
    </citation>
    <scope>NUCLEOTIDE SEQUENCE</scope>
    <source>
        <strain evidence="2">JB14</strain>
    </source>
</reference>
<dbReference type="EMBL" id="ML769455">
    <property type="protein sequence ID" value="KAE9400606.1"/>
    <property type="molecule type" value="Genomic_DNA"/>
</dbReference>
<sequence length="289" mass="31402">MVSLTQMLASNALISTSLPPNLVAVFLGGTSGIGESTLKAFVSHTIRPKVYLVGRSRISADRIIEECRTLGPEDHIGESEIVFLQADLSLMKVVERVFTPEGLHKFLATAYYDRTLVMQHLTPLLINGANSSSDGNLDMPALKIPFSAIRGHMGTLVTLTLEASAATAEPNKISFIHGNPGLVRTPYQDKMQGAFGVFARSLMWIKKITGTDIPLDESGERHLFLLTSARYAPGGVPIPDGDLAIGTDGLKGSGRARKVISTLGKYRKEGMVDKVWAHVQGEYERIRRS</sequence>
<dbReference type="GO" id="GO:0016491">
    <property type="term" value="F:oxidoreductase activity"/>
    <property type="evidence" value="ECO:0007669"/>
    <property type="project" value="UniProtKB-KW"/>
</dbReference>
<protein>
    <recommendedName>
        <fullName evidence="4">NAD(P)-binding protein</fullName>
    </recommendedName>
</protein>
<dbReference type="InterPro" id="IPR052228">
    <property type="entry name" value="Sec_Metab_Biosynth_Oxidored"/>
</dbReference>
<dbReference type="AlphaFoldDB" id="A0A6A4HR76"/>
<dbReference type="Gene3D" id="3.40.50.720">
    <property type="entry name" value="NAD(P)-binding Rossmann-like Domain"/>
    <property type="match status" value="1"/>
</dbReference>
<proteinExistence type="predicted"/>